<comment type="caution">
    <text evidence="1">The sequence shown here is derived from an EMBL/GenBank/DDBJ whole genome shotgun (WGS) entry which is preliminary data.</text>
</comment>
<dbReference type="Gene3D" id="1.10.10.1150">
    <property type="entry name" value="Coenzyme PQQ synthesis protein D (PqqD)"/>
    <property type="match status" value="1"/>
</dbReference>
<proteinExistence type="predicted"/>
<gene>
    <name evidence="1" type="ORF">DXA39_07260</name>
</gene>
<evidence type="ECO:0000313" key="2">
    <source>
        <dbReference type="Proteomes" id="UP000261011"/>
    </source>
</evidence>
<dbReference type="RefSeq" id="WP_117522051.1">
    <property type="nucleotide sequence ID" value="NZ_AP031484.1"/>
</dbReference>
<organism evidence="1 2">
    <name type="scientific">Anaerococcus nagyae</name>
    <dbReference type="NCBI Taxonomy" id="1755241"/>
    <lineage>
        <taxon>Bacteria</taxon>
        <taxon>Bacillati</taxon>
        <taxon>Bacillota</taxon>
        <taxon>Tissierellia</taxon>
        <taxon>Tissierellales</taxon>
        <taxon>Peptoniphilaceae</taxon>
        <taxon>Anaerococcus</taxon>
    </lineage>
</organism>
<accession>A0A3E2THY3</accession>
<dbReference type="AlphaFoldDB" id="A0A3E2THY3"/>
<sequence>MDNLDRIPYKNVDYEYDEKNKNYIILMSHEGLNHKIAQKLFKRPKITRVKVKGIGNIVWESINGENSIEDIAKILKETYGEKSEPLYERLLIYLDNLEKNKFIKY</sequence>
<dbReference type="InterPro" id="IPR008792">
    <property type="entry name" value="PQQD"/>
</dbReference>
<name>A0A3E2THY3_9FIRM</name>
<dbReference type="InterPro" id="IPR041881">
    <property type="entry name" value="PqqD_sf"/>
</dbReference>
<dbReference type="OrthoDB" id="308521at2"/>
<keyword evidence="2" id="KW-1185">Reference proteome</keyword>
<protein>
    <submittedName>
        <fullName evidence="1">PqqD family protein</fullName>
    </submittedName>
</protein>
<reference evidence="1 2" key="1">
    <citation type="submission" date="2018-08" db="EMBL/GenBank/DDBJ databases">
        <title>A genome reference for cultivated species of the human gut microbiota.</title>
        <authorList>
            <person name="Zou Y."/>
            <person name="Xue W."/>
            <person name="Luo G."/>
        </authorList>
    </citation>
    <scope>NUCLEOTIDE SEQUENCE [LARGE SCALE GENOMIC DNA]</scope>
    <source>
        <strain evidence="1 2">OF01-3</strain>
    </source>
</reference>
<dbReference type="Proteomes" id="UP000261011">
    <property type="component" value="Unassembled WGS sequence"/>
</dbReference>
<dbReference type="Pfam" id="PF05402">
    <property type="entry name" value="PqqD"/>
    <property type="match status" value="1"/>
</dbReference>
<evidence type="ECO:0000313" key="1">
    <source>
        <dbReference type="EMBL" id="RGB75331.1"/>
    </source>
</evidence>
<dbReference type="EMBL" id="QVEU01000006">
    <property type="protein sequence ID" value="RGB75331.1"/>
    <property type="molecule type" value="Genomic_DNA"/>
</dbReference>